<evidence type="ECO:0000256" key="5">
    <source>
        <dbReference type="ARBA" id="ARBA00023002"/>
    </source>
</evidence>
<keyword evidence="5 6" id="KW-0560">Oxidoreductase</keyword>
<dbReference type="InterPro" id="IPR037069">
    <property type="entry name" value="AcylCoA_DH/ox_N_sf"/>
</dbReference>
<evidence type="ECO:0000256" key="4">
    <source>
        <dbReference type="ARBA" id="ARBA00022827"/>
    </source>
</evidence>
<evidence type="ECO:0000256" key="6">
    <source>
        <dbReference type="RuleBase" id="RU362125"/>
    </source>
</evidence>
<dbReference type="InterPro" id="IPR013786">
    <property type="entry name" value="AcylCoA_DH/ox_N"/>
</dbReference>
<evidence type="ECO:0000259" key="8">
    <source>
        <dbReference type="Pfam" id="PF02770"/>
    </source>
</evidence>
<dbReference type="Pfam" id="PF02770">
    <property type="entry name" value="Acyl-CoA_dh_M"/>
    <property type="match status" value="1"/>
</dbReference>
<feature type="domain" description="Acyl-CoA dehydrogenase/oxidase N-terminal" evidence="9">
    <location>
        <begin position="7"/>
        <end position="123"/>
    </location>
</feature>
<dbReference type="SUPFAM" id="SSF47203">
    <property type="entry name" value="Acyl-CoA dehydrogenase C-terminal domain-like"/>
    <property type="match status" value="1"/>
</dbReference>
<dbReference type="InterPro" id="IPR009075">
    <property type="entry name" value="AcylCo_DH/oxidase_C"/>
</dbReference>
<dbReference type="InterPro" id="IPR046373">
    <property type="entry name" value="Acyl-CoA_Oxase/DH_mid-dom_sf"/>
</dbReference>
<feature type="domain" description="Acyl-CoA oxidase/dehydrogenase middle" evidence="8">
    <location>
        <begin position="127"/>
        <end position="222"/>
    </location>
</feature>
<proteinExistence type="inferred from homology"/>
<name>A0A1H3C0H3_9RHOB</name>
<evidence type="ECO:0000259" key="9">
    <source>
        <dbReference type="Pfam" id="PF02771"/>
    </source>
</evidence>
<evidence type="ECO:0000256" key="1">
    <source>
        <dbReference type="ARBA" id="ARBA00001974"/>
    </source>
</evidence>
<evidence type="ECO:0000259" key="7">
    <source>
        <dbReference type="Pfam" id="PF00441"/>
    </source>
</evidence>
<dbReference type="PANTHER" id="PTHR43292">
    <property type="entry name" value="ACYL-COA DEHYDROGENASE"/>
    <property type="match status" value="1"/>
</dbReference>
<dbReference type="Proteomes" id="UP000199118">
    <property type="component" value="Unassembled WGS sequence"/>
</dbReference>
<dbReference type="Gene3D" id="1.10.540.10">
    <property type="entry name" value="Acyl-CoA dehydrogenase/oxidase, N-terminal domain"/>
    <property type="match status" value="1"/>
</dbReference>
<dbReference type="Pfam" id="PF02771">
    <property type="entry name" value="Acyl-CoA_dh_N"/>
    <property type="match status" value="1"/>
</dbReference>
<dbReference type="GO" id="GO:0050660">
    <property type="term" value="F:flavin adenine dinucleotide binding"/>
    <property type="evidence" value="ECO:0007669"/>
    <property type="project" value="InterPro"/>
</dbReference>
<dbReference type="InterPro" id="IPR009100">
    <property type="entry name" value="AcylCoA_DH/oxidase_NM_dom_sf"/>
</dbReference>
<dbReference type="InterPro" id="IPR052161">
    <property type="entry name" value="Mycobact_Acyl-CoA_DH"/>
</dbReference>
<evidence type="ECO:0000313" key="10">
    <source>
        <dbReference type="EMBL" id="SDX47531.1"/>
    </source>
</evidence>
<reference evidence="10 11" key="1">
    <citation type="submission" date="2016-10" db="EMBL/GenBank/DDBJ databases">
        <authorList>
            <person name="de Groot N.N."/>
        </authorList>
    </citation>
    <scope>NUCLEOTIDE SEQUENCE [LARGE SCALE GENOMIC DNA]</scope>
    <source>
        <strain evidence="10 11">DSM 17890</strain>
    </source>
</reference>
<evidence type="ECO:0000313" key="11">
    <source>
        <dbReference type="Proteomes" id="UP000199118"/>
    </source>
</evidence>
<comment type="similarity">
    <text evidence="2 6">Belongs to the acyl-CoA dehydrogenase family.</text>
</comment>
<dbReference type="Gene3D" id="2.40.110.10">
    <property type="entry name" value="Butyryl-CoA Dehydrogenase, subunit A, domain 2"/>
    <property type="match status" value="1"/>
</dbReference>
<dbReference type="InterPro" id="IPR036250">
    <property type="entry name" value="AcylCo_DH-like_C"/>
</dbReference>
<keyword evidence="4 6" id="KW-0274">FAD</keyword>
<dbReference type="AlphaFoldDB" id="A0A1H3C0H3"/>
<dbReference type="PANTHER" id="PTHR43292:SF3">
    <property type="entry name" value="ACYL-COA DEHYDROGENASE FADE29"/>
    <property type="match status" value="1"/>
</dbReference>
<accession>A0A1H3C0H3</accession>
<comment type="cofactor">
    <cofactor evidence="1 6">
        <name>FAD</name>
        <dbReference type="ChEBI" id="CHEBI:57692"/>
    </cofactor>
</comment>
<protein>
    <submittedName>
        <fullName evidence="10">Acyl-CoA dehydrogenase</fullName>
    </submittedName>
</protein>
<keyword evidence="11" id="KW-1185">Reference proteome</keyword>
<dbReference type="SUPFAM" id="SSF56645">
    <property type="entry name" value="Acyl-CoA dehydrogenase NM domain-like"/>
    <property type="match status" value="1"/>
</dbReference>
<keyword evidence="3 6" id="KW-0285">Flavoprotein</keyword>
<dbReference type="OrthoDB" id="9775090at2"/>
<dbReference type="GO" id="GO:0005886">
    <property type="term" value="C:plasma membrane"/>
    <property type="evidence" value="ECO:0007669"/>
    <property type="project" value="TreeGrafter"/>
</dbReference>
<sequence>MNLEMGEALEAFRAEVIAFLDANVTPDLVEAGAKTTSVFAPFEQAMRWQGILAARGWAAPNWPVEHGGAGWSAEQADVFAQECERRGLPPLLPHNLKMIGPLLIDLGTPEQKAKYLPGILSGEDFWCQGYSEPNSGSDLASLRCMAVSDGDDYLITGQKIWTTYAHHANRMFLLVRTSTEGKKQQGITFLLLDSMDLPGLTVKKTIGLDGFPEQCEVFFDAVRVPKANRVGAENDGWSVAKHLLKYERGGGSPGPALRRRLAALREAAARADDGMGGVIADDPAFQERLGMLEADVISVDYHFRHARGGGEPAHDPAYPSMMKTLSSETSQALSAMMIEVAGLEGLPRQLDALAVGANSGPLSDGFDMVAMPYYLNTRAASIYAGSNEIQRDLIARIVIPA</sequence>
<dbReference type="EMBL" id="FNMZ01000005">
    <property type="protein sequence ID" value="SDX47531.1"/>
    <property type="molecule type" value="Genomic_DNA"/>
</dbReference>
<feature type="domain" description="Acyl-CoA dehydrogenase/oxidase C-terminal" evidence="7">
    <location>
        <begin position="234"/>
        <end position="398"/>
    </location>
</feature>
<dbReference type="RefSeq" id="WP_092683338.1">
    <property type="nucleotide sequence ID" value="NZ_FNMZ01000005.1"/>
</dbReference>
<dbReference type="STRING" id="356660.SAMN05444336_105225"/>
<organism evidence="10 11">
    <name type="scientific">Albimonas donghaensis</name>
    <dbReference type="NCBI Taxonomy" id="356660"/>
    <lineage>
        <taxon>Bacteria</taxon>
        <taxon>Pseudomonadati</taxon>
        <taxon>Pseudomonadota</taxon>
        <taxon>Alphaproteobacteria</taxon>
        <taxon>Rhodobacterales</taxon>
        <taxon>Paracoccaceae</taxon>
        <taxon>Albimonas</taxon>
    </lineage>
</organism>
<evidence type="ECO:0000256" key="3">
    <source>
        <dbReference type="ARBA" id="ARBA00022630"/>
    </source>
</evidence>
<dbReference type="Gene3D" id="1.20.140.10">
    <property type="entry name" value="Butyryl-CoA Dehydrogenase, subunit A, domain 3"/>
    <property type="match status" value="1"/>
</dbReference>
<dbReference type="Pfam" id="PF00441">
    <property type="entry name" value="Acyl-CoA_dh_1"/>
    <property type="match status" value="1"/>
</dbReference>
<gene>
    <name evidence="10" type="ORF">SAMN05444336_105225</name>
</gene>
<dbReference type="InterPro" id="IPR006091">
    <property type="entry name" value="Acyl-CoA_Oxase/DH_mid-dom"/>
</dbReference>
<evidence type="ECO:0000256" key="2">
    <source>
        <dbReference type="ARBA" id="ARBA00009347"/>
    </source>
</evidence>
<dbReference type="GO" id="GO:0016627">
    <property type="term" value="F:oxidoreductase activity, acting on the CH-CH group of donors"/>
    <property type="evidence" value="ECO:0007669"/>
    <property type="project" value="InterPro"/>
</dbReference>